<dbReference type="PANTHER" id="PTHR30055">
    <property type="entry name" value="HTH-TYPE TRANSCRIPTIONAL REGULATOR RUTR"/>
    <property type="match status" value="1"/>
</dbReference>
<dbReference type="GO" id="GO:0000976">
    <property type="term" value="F:transcription cis-regulatory region binding"/>
    <property type="evidence" value="ECO:0007669"/>
    <property type="project" value="TreeGrafter"/>
</dbReference>
<reference evidence="6 7" key="1">
    <citation type="submission" date="2016-10" db="EMBL/GenBank/DDBJ databases">
        <authorList>
            <person name="de Groot N.N."/>
        </authorList>
    </citation>
    <scope>NUCLEOTIDE SEQUENCE [LARGE SCALE GENOMIC DNA]</scope>
    <source>
        <strain>J11</strain>
        <strain evidence="7">PG 39</strain>
    </source>
</reference>
<dbReference type="PROSITE" id="PS50977">
    <property type="entry name" value="HTH_TETR_2"/>
    <property type="match status" value="1"/>
</dbReference>
<dbReference type="PRINTS" id="PR00455">
    <property type="entry name" value="HTHTETR"/>
</dbReference>
<dbReference type="Gene3D" id="1.10.357.10">
    <property type="entry name" value="Tetracycline Repressor, domain 2"/>
    <property type="match status" value="1"/>
</dbReference>
<keyword evidence="7" id="KW-1185">Reference proteome</keyword>
<dbReference type="GO" id="GO:0003700">
    <property type="term" value="F:DNA-binding transcription factor activity"/>
    <property type="evidence" value="ECO:0007669"/>
    <property type="project" value="TreeGrafter"/>
</dbReference>
<dbReference type="InterPro" id="IPR003012">
    <property type="entry name" value="Tet_transcr_reg_TetR"/>
</dbReference>
<dbReference type="GO" id="GO:0045892">
    <property type="term" value="P:negative regulation of DNA-templated transcription"/>
    <property type="evidence" value="ECO:0007669"/>
    <property type="project" value="InterPro"/>
</dbReference>
<dbReference type="InterPro" id="IPR009057">
    <property type="entry name" value="Homeodomain-like_sf"/>
</dbReference>
<evidence type="ECO:0000313" key="6">
    <source>
        <dbReference type="EMBL" id="SFG38101.1"/>
    </source>
</evidence>
<dbReference type="InterPro" id="IPR050109">
    <property type="entry name" value="HTH-type_TetR-like_transc_reg"/>
</dbReference>
<dbReference type="Proteomes" id="UP000199065">
    <property type="component" value="Unassembled WGS sequence"/>
</dbReference>
<dbReference type="PRINTS" id="PR00400">
    <property type="entry name" value="TETREPRESSOR"/>
</dbReference>
<dbReference type="InterPro" id="IPR001647">
    <property type="entry name" value="HTH_TetR"/>
</dbReference>
<sequence length="210" mass="22920">MCSCPQLGCKKLARVELVQLSPEAIMKAAIEILDRYGLADMTMRRVATHLGVVPGALYWHFKNKQQLIAAIAIEMIHPVVPTLREEEPASSSVDPATVAQQLRTHLLAHRDGAEVVSAALTDYALRARVEEHLAQSLGAQHPGSDTKDLSIAAGTLLHFILGACTLEQSTLQRAELTGEEAPEDTEVHFEESFSRGVALILRGFETCNMK</sequence>
<proteinExistence type="predicted"/>
<keyword evidence="1" id="KW-0805">Transcription regulation</keyword>
<keyword evidence="2 4" id="KW-0238">DNA-binding</keyword>
<name>A0A1I2RJV4_9CORY</name>
<organism evidence="6 7">
    <name type="scientific">Corynebacterium spheniscorum</name>
    <dbReference type="NCBI Taxonomy" id="185761"/>
    <lineage>
        <taxon>Bacteria</taxon>
        <taxon>Bacillati</taxon>
        <taxon>Actinomycetota</taxon>
        <taxon>Actinomycetes</taxon>
        <taxon>Mycobacteriales</taxon>
        <taxon>Corynebacteriaceae</taxon>
        <taxon>Corynebacterium</taxon>
    </lineage>
</organism>
<feature type="DNA-binding region" description="H-T-H motif" evidence="4">
    <location>
        <begin position="42"/>
        <end position="61"/>
    </location>
</feature>
<dbReference type="SUPFAM" id="SSF46689">
    <property type="entry name" value="Homeodomain-like"/>
    <property type="match status" value="1"/>
</dbReference>
<evidence type="ECO:0000313" key="7">
    <source>
        <dbReference type="Proteomes" id="UP000199065"/>
    </source>
</evidence>
<feature type="domain" description="HTH tetR-type" evidence="5">
    <location>
        <begin position="19"/>
        <end position="79"/>
    </location>
</feature>
<keyword evidence="3" id="KW-0804">Transcription</keyword>
<dbReference type="PANTHER" id="PTHR30055:SF234">
    <property type="entry name" value="HTH-TYPE TRANSCRIPTIONAL REGULATOR BETI"/>
    <property type="match status" value="1"/>
</dbReference>
<dbReference type="Pfam" id="PF00440">
    <property type="entry name" value="TetR_N"/>
    <property type="match status" value="1"/>
</dbReference>
<evidence type="ECO:0000256" key="2">
    <source>
        <dbReference type="ARBA" id="ARBA00023125"/>
    </source>
</evidence>
<accession>A0A1I2RJV4</accession>
<dbReference type="EMBL" id="FOPJ01000003">
    <property type="protein sequence ID" value="SFG38101.1"/>
    <property type="molecule type" value="Genomic_DNA"/>
</dbReference>
<protein>
    <submittedName>
        <fullName evidence="6">Transcriptional regulator, TetR family</fullName>
    </submittedName>
</protein>
<evidence type="ECO:0000259" key="5">
    <source>
        <dbReference type="PROSITE" id="PS50977"/>
    </source>
</evidence>
<evidence type="ECO:0000256" key="3">
    <source>
        <dbReference type="ARBA" id="ARBA00023163"/>
    </source>
</evidence>
<dbReference type="Gene3D" id="1.10.10.60">
    <property type="entry name" value="Homeodomain-like"/>
    <property type="match status" value="1"/>
</dbReference>
<dbReference type="InterPro" id="IPR036271">
    <property type="entry name" value="Tet_transcr_reg_TetR-rel_C_sf"/>
</dbReference>
<gene>
    <name evidence="6" type="ORF">SAMN05660282_00736</name>
</gene>
<evidence type="ECO:0000256" key="1">
    <source>
        <dbReference type="ARBA" id="ARBA00023015"/>
    </source>
</evidence>
<dbReference type="STRING" id="185761.SAMN05660282_00736"/>
<dbReference type="AlphaFoldDB" id="A0A1I2RJV4"/>
<evidence type="ECO:0000256" key="4">
    <source>
        <dbReference type="PROSITE-ProRule" id="PRU00335"/>
    </source>
</evidence>
<dbReference type="GO" id="GO:0046677">
    <property type="term" value="P:response to antibiotic"/>
    <property type="evidence" value="ECO:0007669"/>
    <property type="project" value="InterPro"/>
</dbReference>
<dbReference type="SUPFAM" id="SSF48498">
    <property type="entry name" value="Tetracyclin repressor-like, C-terminal domain"/>
    <property type="match status" value="1"/>
</dbReference>